<sequence>MWIGNLHLNIVRGDYKFYEWEDDGWKKFREKEHELRMNGWRKCNQDDDYLNRYFTYKRKRKKVTLTMCCC</sequence>
<evidence type="ECO:0000313" key="2">
    <source>
        <dbReference type="Proteomes" id="UP000233440"/>
    </source>
</evidence>
<proteinExistence type="predicted"/>
<accession>A0A2N3LFV8</accession>
<gene>
    <name evidence="1" type="ORF">CWO92_18225</name>
</gene>
<reference evidence="1 2" key="1">
    <citation type="submission" date="2017-11" db="EMBL/GenBank/DDBJ databases">
        <title>Bacillus camelliae sp. nov., isolated from pu'er tea.</title>
        <authorList>
            <person name="Niu L."/>
        </authorList>
    </citation>
    <scope>NUCLEOTIDE SEQUENCE [LARGE SCALE GENOMIC DNA]</scope>
    <source>
        <strain evidence="1 2">7578-1</strain>
    </source>
</reference>
<keyword evidence="2" id="KW-1185">Reference proteome</keyword>
<protein>
    <submittedName>
        <fullName evidence="1">Uncharacterized protein</fullName>
    </submittedName>
</protein>
<dbReference type="AlphaFoldDB" id="A0A2N3LFV8"/>
<comment type="caution">
    <text evidence="1">The sequence shown here is derived from an EMBL/GenBank/DDBJ whole genome shotgun (WGS) entry which is preliminary data.</text>
</comment>
<dbReference type="EMBL" id="PIQO01000017">
    <property type="protein sequence ID" value="PKR83506.1"/>
    <property type="molecule type" value="Genomic_DNA"/>
</dbReference>
<name>A0A2N3LFV8_9BACI</name>
<dbReference type="RefSeq" id="WP_101355646.1">
    <property type="nucleotide sequence ID" value="NZ_PIQO01000017.1"/>
</dbReference>
<evidence type="ECO:0000313" key="1">
    <source>
        <dbReference type="EMBL" id="PKR83506.1"/>
    </source>
</evidence>
<organism evidence="1 2">
    <name type="scientific">Heyndrickxia camelliae</name>
    <dbReference type="NCBI Taxonomy" id="1707093"/>
    <lineage>
        <taxon>Bacteria</taxon>
        <taxon>Bacillati</taxon>
        <taxon>Bacillota</taxon>
        <taxon>Bacilli</taxon>
        <taxon>Bacillales</taxon>
        <taxon>Bacillaceae</taxon>
        <taxon>Heyndrickxia</taxon>
    </lineage>
</organism>
<dbReference type="OrthoDB" id="9986584at2"/>
<dbReference type="Proteomes" id="UP000233440">
    <property type="component" value="Unassembled WGS sequence"/>
</dbReference>